<feature type="modified residue" description="4-aspartylphosphate" evidence="4">
    <location>
        <position position="54"/>
    </location>
</feature>
<dbReference type="InterPro" id="IPR009057">
    <property type="entry name" value="Homeodomain-like_sf"/>
</dbReference>
<dbReference type="SMART" id="SM00448">
    <property type="entry name" value="REC"/>
    <property type="match status" value="1"/>
</dbReference>
<dbReference type="SUPFAM" id="SSF52172">
    <property type="entry name" value="CheY-like"/>
    <property type="match status" value="1"/>
</dbReference>
<feature type="domain" description="HTH araC/xylS-type" evidence="5">
    <location>
        <begin position="433"/>
        <end position="531"/>
    </location>
</feature>
<evidence type="ECO:0000256" key="4">
    <source>
        <dbReference type="PROSITE-ProRule" id="PRU00169"/>
    </source>
</evidence>
<dbReference type="PANTHER" id="PTHR43280">
    <property type="entry name" value="ARAC-FAMILY TRANSCRIPTIONAL REGULATOR"/>
    <property type="match status" value="1"/>
</dbReference>
<reference evidence="8" key="1">
    <citation type="journal article" date="2019" name="Int. J. Syst. Evol. Microbiol.">
        <title>The Global Catalogue of Microorganisms (GCM) 10K type strain sequencing project: providing services to taxonomists for standard genome sequencing and annotation.</title>
        <authorList>
            <consortium name="The Broad Institute Genomics Platform"/>
            <consortium name="The Broad Institute Genome Sequencing Center for Infectious Disease"/>
            <person name="Wu L."/>
            <person name="Ma J."/>
        </authorList>
    </citation>
    <scope>NUCLEOTIDE SEQUENCE [LARGE SCALE GENOMIC DNA]</scope>
    <source>
        <strain evidence="8">TISTR 1827</strain>
    </source>
</reference>
<protein>
    <submittedName>
        <fullName evidence="7">Response regulator</fullName>
    </submittedName>
</protein>
<dbReference type="InterPro" id="IPR020449">
    <property type="entry name" value="Tscrpt_reg_AraC-type_HTH"/>
</dbReference>
<dbReference type="Pfam" id="PF00072">
    <property type="entry name" value="Response_reg"/>
    <property type="match status" value="1"/>
</dbReference>
<feature type="domain" description="Response regulatory" evidence="6">
    <location>
        <begin position="3"/>
        <end position="119"/>
    </location>
</feature>
<dbReference type="PANTHER" id="PTHR43280:SF28">
    <property type="entry name" value="HTH-TYPE TRANSCRIPTIONAL ACTIVATOR RHAS"/>
    <property type="match status" value="1"/>
</dbReference>
<proteinExistence type="predicted"/>
<dbReference type="PROSITE" id="PS01124">
    <property type="entry name" value="HTH_ARAC_FAMILY_2"/>
    <property type="match status" value="1"/>
</dbReference>
<dbReference type="Gene3D" id="3.40.50.2300">
    <property type="match status" value="1"/>
</dbReference>
<dbReference type="SMART" id="SM00342">
    <property type="entry name" value="HTH_ARAC"/>
    <property type="match status" value="1"/>
</dbReference>
<evidence type="ECO:0000256" key="2">
    <source>
        <dbReference type="ARBA" id="ARBA00023125"/>
    </source>
</evidence>
<dbReference type="RefSeq" id="WP_379277555.1">
    <property type="nucleotide sequence ID" value="NZ_JBHUGT010000035.1"/>
</dbReference>
<dbReference type="CDD" id="cd17536">
    <property type="entry name" value="REC_YesN-like"/>
    <property type="match status" value="1"/>
</dbReference>
<dbReference type="InterPro" id="IPR018060">
    <property type="entry name" value="HTH_AraC"/>
</dbReference>
<comment type="caution">
    <text evidence="7">The sequence shown here is derived from an EMBL/GenBank/DDBJ whole genome shotgun (WGS) entry which is preliminary data.</text>
</comment>
<keyword evidence="2" id="KW-0238">DNA-binding</keyword>
<evidence type="ECO:0000256" key="1">
    <source>
        <dbReference type="ARBA" id="ARBA00023015"/>
    </source>
</evidence>
<dbReference type="InterPro" id="IPR011006">
    <property type="entry name" value="CheY-like_superfamily"/>
</dbReference>
<name>A0ABW5R292_9BACL</name>
<keyword evidence="3" id="KW-0804">Transcription</keyword>
<keyword evidence="4" id="KW-0597">Phosphoprotein</keyword>
<evidence type="ECO:0000256" key="3">
    <source>
        <dbReference type="ARBA" id="ARBA00023163"/>
    </source>
</evidence>
<dbReference type="EMBL" id="JBHUMY010000032">
    <property type="protein sequence ID" value="MFD2662763.1"/>
    <property type="molecule type" value="Genomic_DNA"/>
</dbReference>
<dbReference type="Pfam" id="PF12833">
    <property type="entry name" value="HTH_18"/>
    <property type="match status" value="1"/>
</dbReference>
<keyword evidence="1" id="KW-0805">Transcription regulation</keyword>
<dbReference type="Gene3D" id="1.10.10.60">
    <property type="entry name" value="Homeodomain-like"/>
    <property type="match status" value="2"/>
</dbReference>
<evidence type="ECO:0000259" key="5">
    <source>
        <dbReference type="PROSITE" id="PS01124"/>
    </source>
</evidence>
<sequence length="534" mass="61493">MYRLLIVDDEQIITDGLFEVFSKLDLELDIYKAYSGQEALQWLNRTRFDIVLSDISMPGMDGLALMEAIRRSWPRCKVVFLTGFNDFEYVYQAIQHPGVKYLLKSEGYPKVIDAVKQSVKEVEDELQIHDLLQQSRAHRDTIETLAQSNYFRNFLFDAPKDETVREDFRRLNVRLDHEAPVLVALASLTHTDGKPSHAYRQDRALTVKMLSDSFFAGQATCVGFIDRYDDLVWLVQPISSRTHEETVRYLEGMFELVQQACLDSLETTVTVALADEPAAWDRISSVYEKLRERQHYRAGDGTRMIQRVLLKESDPFPSLRERSPRDKAEALTVLLESGRKEEFLEVFDELAEPVRTGRAGAAYLTELYYTIALLLFSYVNRWELREKVSAEGLMQAELYPSWSERFAYLRDTAAAIFSLRQSGEQNRAAAAIDKICAYVEEHIGEDLSLVRLAEVIHFNPSYLSRLFKLERGVNLSEYIEETRLAAAKEMLRKGELKISEVGAKVGYEAAHSFTRFFKKWTGLTPQDYRDGIRT</sequence>
<dbReference type="SUPFAM" id="SSF46689">
    <property type="entry name" value="Homeodomain-like"/>
    <property type="match status" value="2"/>
</dbReference>
<keyword evidence="8" id="KW-1185">Reference proteome</keyword>
<dbReference type="InterPro" id="IPR018062">
    <property type="entry name" value="HTH_AraC-typ_CS"/>
</dbReference>
<accession>A0ABW5R292</accession>
<dbReference type="PROSITE" id="PS00041">
    <property type="entry name" value="HTH_ARAC_FAMILY_1"/>
    <property type="match status" value="1"/>
</dbReference>
<evidence type="ECO:0000313" key="8">
    <source>
        <dbReference type="Proteomes" id="UP001597493"/>
    </source>
</evidence>
<evidence type="ECO:0000313" key="7">
    <source>
        <dbReference type="EMBL" id="MFD2662763.1"/>
    </source>
</evidence>
<dbReference type="InterPro" id="IPR001789">
    <property type="entry name" value="Sig_transdc_resp-reg_receiver"/>
</dbReference>
<organism evidence="7 8">
    <name type="scientific">Paenibacillus thailandensis</name>
    <dbReference type="NCBI Taxonomy" id="393250"/>
    <lineage>
        <taxon>Bacteria</taxon>
        <taxon>Bacillati</taxon>
        <taxon>Bacillota</taxon>
        <taxon>Bacilli</taxon>
        <taxon>Bacillales</taxon>
        <taxon>Paenibacillaceae</taxon>
        <taxon>Paenibacillus</taxon>
    </lineage>
</organism>
<gene>
    <name evidence="7" type="ORF">ACFSW5_21130</name>
</gene>
<dbReference type="PRINTS" id="PR00032">
    <property type="entry name" value="HTHARAC"/>
</dbReference>
<dbReference type="PROSITE" id="PS50110">
    <property type="entry name" value="RESPONSE_REGULATORY"/>
    <property type="match status" value="1"/>
</dbReference>
<evidence type="ECO:0000259" key="6">
    <source>
        <dbReference type="PROSITE" id="PS50110"/>
    </source>
</evidence>
<dbReference type="Proteomes" id="UP001597493">
    <property type="component" value="Unassembled WGS sequence"/>
</dbReference>